<reference evidence="5 6" key="1">
    <citation type="submission" date="2019-09" db="EMBL/GenBank/DDBJ databases">
        <title>Genome sequence of Rhodovastum atsumiense, a diverse member of the Acetobacteraceae family of non-sulfur purple photosynthetic bacteria.</title>
        <authorList>
            <person name="Meyer T."/>
            <person name="Kyndt J."/>
        </authorList>
    </citation>
    <scope>NUCLEOTIDE SEQUENCE [LARGE SCALE GENOMIC DNA]</scope>
    <source>
        <strain evidence="5 6">DSM 21279</strain>
    </source>
</reference>
<comment type="catalytic activity">
    <reaction evidence="4">
        <text>5-methylsulfanyl-2,3-dioxopentyl phosphate + H2O = 1,2-dihydroxy-5-(methylsulfanyl)pent-1-en-3-one + phosphate</text>
        <dbReference type="Rhea" id="RHEA:21700"/>
        <dbReference type="ChEBI" id="CHEBI:15377"/>
        <dbReference type="ChEBI" id="CHEBI:43474"/>
        <dbReference type="ChEBI" id="CHEBI:49252"/>
        <dbReference type="ChEBI" id="CHEBI:58828"/>
        <dbReference type="EC" id="3.1.3.77"/>
    </reaction>
</comment>
<dbReference type="GO" id="GO:0000287">
    <property type="term" value="F:magnesium ion binding"/>
    <property type="evidence" value="ECO:0007669"/>
    <property type="project" value="UniProtKB-UniRule"/>
</dbReference>
<comment type="pathway">
    <text evidence="4">Amino-acid biosynthesis; L-methionine biosynthesis via salvage pathway; L-methionine from S-methyl-5-thio-alpha-D-ribose 1-phosphate: step 3/6.</text>
</comment>
<dbReference type="GO" id="GO:0043874">
    <property type="term" value="F:acireductone synthase activity"/>
    <property type="evidence" value="ECO:0007669"/>
    <property type="project" value="UniProtKB-EC"/>
</dbReference>
<evidence type="ECO:0000256" key="4">
    <source>
        <dbReference type="HAMAP-Rule" id="MF_01681"/>
    </source>
</evidence>
<dbReference type="GO" id="GO:0043715">
    <property type="term" value="F:2,3-diketo-5-methylthiopentyl-1-phosphate enolase activity"/>
    <property type="evidence" value="ECO:0007669"/>
    <property type="project" value="UniProtKB-UniRule"/>
</dbReference>
<keyword evidence="4" id="KW-0479">Metal-binding</keyword>
<dbReference type="Gene3D" id="3.40.50.1000">
    <property type="entry name" value="HAD superfamily/HAD-like"/>
    <property type="match status" value="1"/>
</dbReference>
<sequence>MLPLVAVVTSLEGTTTPLSFIRDVLFPLARERFPAFLQAHEDDPVVLAELAEVRRMAPGRPELQTLLHWTDRDSKARPLKVLQGMIWREAYGAGGLVCAIYPDVPPALRRWAAAGLRLYSFSHGSTEAQRLIFGHSPAGDLSGLFRGCFDTRVGNKREPESFSRLAIGMGLPPAEILYLSNDEAELDAAATAGMRTCQVLRNDAPPVEQHPSATDFPAVAALMGLPTP</sequence>
<name>A0A5M6IXW3_9PROT</name>
<dbReference type="UniPathway" id="UPA00904">
    <property type="reaction ID" value="UER00876"/>
</dbReference>
<comment type="pathway">
    <text evidence="4">Amino-acid biosynthesis; L-methionine biosynthesis via salvage pathway; L-methionine from S-methyl-5-thio-alpha-D-ribose 1-phosphate: step 4/6.</text>
</comment>
<comment type="cofactor">
    <cofactor evidence="4">
        <name>Mg(2+)</name>
        <dbReference type="ChEBI" id="CHEBI:18420"/>
    </cofactor>
    <text evidence="4">Binds 1 Mg(2+) ion per subunit.</text>
</comment>
<keyword evidence="4" id="KW-0460">Magnesium</keyword>
<gene>
    <name evidence="4 5" type="primary">mtnC</name>
    <name evidence="5" type="ORF">F1189_05740</name>
</gene>
<proteinExistence type="inferred from homology"/>
<protein>
    <recommendedName>
        <fullName evidence="4">Enolase-phosphatase E1</fullName>
        <ecNumber evidence="4">3.1.3.77</ecNumber>
    </recommendedName>
    <alternativeName>
        <fullName evidence="4">2,3-diketo-5-methylthio-1-phosphopentane phosphatase</fullName>
    </alternativeName>
</protein>
<evidence type="ECO:0000313" key="6">
    <source>
        <dbReference type="Proteomes" id="UP000325255"/>
    </source>
</evidence>
<dbReference type="CDD" id="cd01629">
    <property type="entry name" value="HAD_EP"/>
    <property type="match status" value="1"/>
</dbReference>
<dbReference type="SUPFAM" id="SSF56784">
    <property type="entry name" value="HAD-like"/>
    <property type="match status" value="1"/>
</dbReference>
<dbReference type="EC" id="3.1.3.77" evidence="4"/>
<keyword evidence="2 4" id="KW-0378">Hydrolase</keyword>
<dbReference type="InterPro" id="IPR023214">
    <property type="entry name" value="HAD_sf"/>
</dbReference>
<dbReference type="GO" id="GO:0043716">
    <property type="term" value="F:2-hydroxy-3-keto-5-methylthiopentenyl-1-phosphate phosphatase activity"/>
    <property type="evidence" value="ECO:0007669"/>
    <property type="project" value="UniProtKB-UniRule"/>
</dbReference>
<dbReference type="InterPro" id="IPR036412">
    <property type="entry name" value="HAD-like_sf"/>
</dbReference>
<comment type="subunit">
    <text evidence="4">Monomer.</text>
</comment>
<dbReference type="InterPro" id="IPR023943">
    <property type="entry name" value="Enolase-ppase_E1"/>
</dbReference>
<dbReference type="NCBIfam" id="TIGR01691">
    <property type="entry name" value="enolase-ppase"/>
    <property type="match status" value="1"/>
</dbReference>
<evidence type="ECO:0000313" key="5">
    <source>
        <dbReference type="EMBL" id="KAA5613196.1"/>
    </source>
</evidence>
<dbReference type="GO" id="GO:0019509">
    <property type="term" value="P:L-methionine salvage from methylthioadenosine"/>
    <property type="evidence" value="ECO:0007669"/>
    <property type="project" value="UniProtKB-UniRule"/>
</dbReference>
<dbReference type="OrthoDB" id="9797416at2"/>
<accession>A0A5M6IXW3</accession>
<keyword evidence="1 4" id="KW-0028">Amino-acid biosynthesis</keyword>
<keyword evidence="6" id="KW-1185">Reference proteome</keyword>
<comment type="function">
    <text evidence="4">Bifunctional enzyme that catalyzes the enolization of 2,3-diketo-5-methylthiopentyl-1-phosphate (DK-MTP-1-P) into the intermediate 2-hydroxy-3-keto-5-methylthiopentenyl-1-phosphate (HK-MTPenyl-1-P), which is then dephosphorylated to form the acireductone 1,2-dihydroxy-3-keto-5-methylthiopentene (DHK-MTPene).</text>
</comment>
<evidence type="ECO:0000256" key="1">
    <source>
        <dbReference type="ARBA" id="ARBA00022605"/>
    </source>
</evidence>
<dbReference type="HAMAP" id="MF_01681">
    <property type="entry name" value="Salvage_MtnC"/>
    <property type="match status" value="1"/>
</dbReference>
<dbReference type="Pfam" id="PF00702">
    <property type="entry name" value="Hydrolase"/>
    <property type="match status" value="1"/>
</dbReference>
<dbReference type="RefSeq" id="WP_150039679.1">
    <property type="nucleotide sequence ID" value="NZ_OW485601.1"/>
</dbReference>
<dbReference type="AlphaFoldDB" id="A0A5M6IXW3"/>
<dbReference type="PANTHER" id="PTHR20371">
    <property type="entry name" value="ENOLASE-PHOSPHATASE E1"/>
    <property type="match status" value="1"/>
</dbReference>
<dbReference type="EMBL" id="VWPK01000007">
    <property type="protein sequence ID" value="KAA5613196.1"/>
    <property type="molecule type" value="Genomic_DNA"/>
</dbReference>
<evidence type="ECO:0000256" key="3">
    <source>
        <dbReference type="ARBA" id="ARBA00023167"/>
    </source>
</evidence>
<dbReference type="Proteomes" id="UP000325255">
    <property type="component" value="Unassembled WGS sequence"/>
</dbReference>
<comment type="caution">
    <text evidence="5">The sequence shown here is derived from an EMBL/GenBank/DDBJ whole genome shotgun (WGS) entry which is preliminary data.</text>
</comment>
<keyword evidence="3 4" id="KW-0486">Methionine biosynthesis</keyword>
<evidence type="ECO:0000256" key="2">
    <source>
        <dbReference type="ARBA" id="ARBA00022801"/>
    </source>
</evidence>
<dbReference type="PANTHER" id="PTHR20371:SF1">
    <property type="entry name" value="ENOLASE-PHOSPHATASE E1"/>
    <property type="match status" value="1"/>
</dbReference>
<comment type="similarity">
    <text evidence="4">Belongs to the HAD-like hydrolase superfamily. MasA/MtnC family.</text>
</comment>
<dbReference type="Gene3D" id="1.10.720.60">
    <property type="match status" value="1"/>
</dbReference>
<organism evidence="5 6">
    <name type="scientific">Rhodovastum atsumiense</name>
    <dbReference type="NCBI Taxonomy" id="504468"/>
    <lineage>
        <taxon>Bacteria</taxon>
        <taxon>Pseudomonadati</taxon>
        <taxon>Pseudomonadota</taxon>
        <taxon>Alphaproteobacteria</taxon>
        <taxon>Acetobacterales</taxon>
        <taxon>Acetobacteraceae</taxon>
        <taxon>Rhodovastum</taxon>
    </lineage>
</organism>